<evidence type="ECO:0000256" key="2">
    <source>
        <dbReference type="SAM" id="MobiDB-lite"/>
    </source>
</evidence>
<keyword evidence="1" id="KW-0175">Coiled coil</keyword>
<gene>
    <name evidence="3" type="ORF">AVEN_68297_1</name>
</gene>
<evidence type="ECO:0000313" key="3">
    <source>
        <dbReference type="EMBL" id="GBM66172.1"/>
    </source>
</evidence>
<accession>A0A4Y2HLG5</accession>
<name>A0A4Y2HLG5_ARAVE</name>
<reference evidence="3 4" key="1">
    <citation type="journal article" date="2019" name="Sci. Rep.">
        <title>Orb-weaving spider Araneus ventricosus genome elucidates the spidroin gene catalogue.</title>
        <authorList>
            <person name="Kono N."/>
            <person name="Nakamura H."/>
            <person name="Ohtoshi R."/>
            <person name="Moran D.A.P."/>
            <person name="Shinohara A."/>
            <person name="Yoshida Y."/>
            <person name="Fujiwara M."/>
            <person name="Mori M."/>
            <person name="Tomita M."/>
            <person name="Arakawa K."/>
        </authorList>
    </citation>
    <scope>NUCLEOTIDE SEQUENCE [LARGE SCALE GENOMIC DNA]</scope>
</reference>
<comment type="caution">
    <text evidence="3">The sequence shown here is derived from an EMBL/GenBank/DDBJ whole genome shotgun (WGS) entry which is preliminary data.</text>
</comment>
<dbReference type="AlphaFoldDB" id="A0A4Y2HLG5"/>
<organism evidence="3 4">
    <name type="scientific">Araneus ventricosus</name>
    <name type="common">Orbweaver spider</name>
    <name type="synonym">Epeira ventricosa</name>
    <dbReference type="NCBI Taxonomy" id="182803"/>
    <lineage>
        <taxon>Eukaryota</taxon>
        <taxon>Metazoa</taxon>
        <taxon>Ecdysozoa</taxon>
        <taxon>Arthropoda</taxon>
        <taxon>Chelicerata</taxon>
        <taxon>Arachnida</taxon>
        <taxon>Araneae</taxon>
        <taxon>Araneomorphae</taxon>
        <taxon>Entelegynae</taxon>
        <taxon>Araneoidea</taxon>
        <taxon>Araneidae</taxon>
        <taxon>Araneus</taxon>
    </lineage>
</organism>
<evidence type="ECO:0000313" key="4">
    <source>
        <dbReference type="Proteomes" id="UP000499080"/>
    </source>
</evidence>
<evidence type="ECO:0000256" key="1">
    <source>
        <dbReference type="SAM" id="Coils"/>
    </source>
</evidence>
<dbReference type="Proteomes" id="UP000499080">
    <property type="component" value="Unassembled WGS sequence"/>
</dbReference>
<keyword evidence="4" id="KW-1185">Reference proteome</keyword>
<dbReference type="EMBL" id="BGPR01002009">
    <property type="protein sequence ID" value="GBM66172.1"/>
    <property type="molecule type" value="Genomic_DNA"/>
</dbReference>
<feature type="region of interest" description="Disordered" evidence="2">
    <location>
        <begin position="19"/>
        <end position="38"/>
    </location>
</feature>
<sequence length="117" mass="13471">MAKNAYLFALQAEIKKSMEKGQEEMRKGQKEMKNQIQSHVEKREIEIGDVKGEVERKIEEVEDKVQGNTEEVEENVQVKIGNLEKRFSELEDKPINFPANPELTYTTPTVKSLTFDG</sequence>
<proteinExistence type="predicted"/>
<protein>
    <submittedName>
        <fullName evidence="3">Uncharacterized protein</fullName>
    </submittedName>
</protein>
<dbReference type="Gene3D" id="1.20.120.20">
    <property type="entry name" value="Apolipoprotein"/>
    <property type="match status" value="1"/>
</dbReference>
<feature type="coiled-coil region" evidence="1">
    <location>
        <begin position="51"/>
        <end position="93"/>
    </location>
</feature>